<evidence type="ECO:0000313" key="1">
    <source>
        <dbReference type="EnsemblPlants" id="AVESA.00010b.r2.1CG0119060.1.CDS.1"/>
    </source>
</evidence>
<organism evidence="1 2">
    <name type="scientific">Avena sativa</name>
    <name type="common">Oat</name>
    <dbReference type="NCBI Taxonomy" id="4498"/>
    <lineage>
        <taxon>Eukaryota</taxon>
        <taxon>Viridiplantae</taxon>
        <taxon>Streptophyta</taxon>
        <taxon>Embryophyta</taxon>
        <taxon>Tracheophyta</taxon>
        <taxon>Spermatophyta</taxon>
        <taxon>Magnoliopsida</taxon>
        <taxon>Liliopsida</taxon>
        <taxon>Poales</taxon>
        <taxon>Poaceae</taxon>
        <taxon>BOP clade</taxon>
        <taxon>Pooideae</taxon>
        <taxon>Poodae</taxon>
        <taxon>Poeae</taxon>
        <taxon>Poeae Chloroplast Group 1 (Aveneae type)</taxon>
        <taxon>Aveninae</taxon>
        <taxon>Avena</taxon>
    </lineage>
</organism>
<reference evidence="1" key="1">
    <citation type="submission" date="2021-05" db="EMBL/GenBank/DDBJ databases">
        <authorList>
            <person name="Scholz U."/>
            <person name="Mascher M."/>
            <person name="Fiebig A."/>
        </authorList>
    </citation>
    <scope>NUCLEOTIDE SEQUENCE [LARGE SCALE GENOMIC DNA]</scope>
</reference>
<dbReference type="Proteomes" id="UP001732700">
    <property type="component" value="Chromosome 1C"/>
</dbReference>
<dbReference type="EnsemblPlants" id="AVESA.00010b.r2.1CG0119060.1">
    <property type="protein sequence ID" value="AVESA.00010b.r2.1CG0119060.1.CDS.1"/>
    <property type="gene ID" value="AVESA.00010b.r2.1CG0119060"/>
</dbReference>
<proteinExistence type="predicted"/>
<keyword evidence="2" id="KW-1185">Reference proteome</keyword>
<reference evidence="1" key="2">
    <citation type="submission" date="2025-09" db="UniProtKB">
        <authorList>
            <consortium name="EnsemblPlants"/>
        </authorList>
    </citation>
    <scope>IDENTIFICATION</scope>
</reference>
<name>A0ACD5TS38_AVESA</name>
<evidence type="ECO:0000313" key="2">
    <source>
        <dbReference type="Proteomes" id="UP001732700"/>
    </source>
</evidence>
<accession>A0ACD5TS38</accession>
<protein>
    <submittedName>
        <fullName evidence="1">Uncharacterized protein</fullName>
    </submittedName>
</protein>
<sequence>MVSWLEHANSISLHGLPQDNDVFLDSSRKGNLISGPCLLHLDGGQYLKKSLSSHAVAKSTPWLTRHRRTATTRNLLILLYCMGLLMKEEWGEGKQAAASLKKQH</sequence>